<proteinExistence type="predicted"/>
<dbReference type="Proteomes" id="UP000637299">
    <property type="component" value="Unassembled WGS sequence"/>
</dbReference>
<name>A0ABR8Z999_9FLAO</name>
<dbReference type="InterPro" id="IPR007581">
    <property type="entry name" value="Endonuclease-V"/>
</dbReference>
<evidence type="ECO:0000313" key="1">
    <source>
        <dbReference type="EMBL" id="MBD8081847.1"/>
    </source>
</evidence>
<sequence length="172" mass="19632">MNLVFDTFYFDENRANTICLAFEKWDASAPDFEFSEIKSGISEYIPGAFYKRELPCILSLLDQIKTQINDISCIIIDGFVFLDDEYKPGLGKHLFDSLNREIPVIGVAKTNFATVGKLKSELYRGKSKTPLYISSVGIEVEDALNLIRNMHGNYRIPTLLKKVDTMTRQFEI</sequence>
<keyword evidence="1" id="KW-0540">Nuclease</keyword>
<evidence type="ECO:0000313" key="2">
    <source>
        <dbReference type="Proteomes" id="UP000637299"/>
    </source>
</evidence>
<dbReference type="RefSeq" id="WP_191735551.1">
    <property type="nucleotide sequence ID" value="NZ_JACYFS010000001.1"/>
</dbReference>
<dbReference type="GO" id="GO:0004519">
    <property type="term" value="F:endonuclease activity"/>
    <property type="evidence" value="ECO:0007669"/>
    <property type="project" value="UniProtKB-KW"/>
</dbReference>
<dbReference type="EMBL" id="JACYFS010000001">
    <property type="protein sequence ID" value="MBD8081847.1"/>
    <property type="molecule type" value="Genomic_DNA"/>
</dbReference>
<reference evidence="1 2" key="1">
    <citation type="submission" date="2020-09" db="EMBL/GenBank/DDBJ databases">
        <title>Genome seq and assembly of Chryseobacterium sp.</title>
        <authorList>
            <person name="Chhetri G."/>
        </authorList>
    </citation>
    <scope>NUCLEOTIDE SEQUENCE [LARGE SCALE GENOMIC DNA]</scope>
    <source>
        <strain evidence="1 2">GCR10</strain>
    </source>
</reference>
<organism evidence="1 2">
    <name type="scientific">Chryseobacterium caseinilyticum</name>
    <dbReference type="NCBI Taxonomy" id="2771428"/>
    <lineage>
        <taxon>Bacteria</taxon>
        <taxon>Pseudomonadati</taxon>
        <taxon>Bacteroidota</taxon>
        <taxon>Flavobacteriia</taxon>
        <taxon>Flavobacteriales</taxon>
        <taxon>Weeksellaceae</taxon>
        <taxon>Chryseobacterium group</taxon>
        <taxon>Chryseobacterium</taxon>
    </lineage>
</organism>
<dbReference type="Gene3D" id="3.30.2170.10">
    <property type="entry name" value="archaeoglobus fulgidus dsm 4304 superfamily"/>
    <property type="match status" value="1"/>
</dbReference>
<dbReference type="Pfam" id="PF04493">
    <property type="entry name" value="Endonuclease_5"/>
    <property type="match status" value="1"/>
</dbReference>
<comment type="caution">
    <text evidence="1">The sequence shown here is derived from an EMBL/GenBank/DDBJ whole genome shotgun (WGS) entry which is preliminary data.</text>
</comment>
<gene>
    <name evidence="1" type="ORF">IC610_05335</name>
</gene>
<keyword evidence="2" id="KW-1185">Reference proteome</keyword>
<accession>A0ABR8Z999</accession>
<keyword evidence="1" id="KW-0378">Hydrolase</keyword>
<protein>
    <submittedName>
        <fullName evidence="1">Endonuclease V</fullName>
    </submittedName>
</protein>
<keyword evidence="1" id="KW-0255">Endonuclease</keyword>